<dbReference type="InterPro" id="IPR037919">
    <property type="entry name" value="OGT"/>
</dbReference>
<name>A0ABX9AN30_9ENTR</name>
<dbReference type="PROSITE" id="PS50005">
    <property type="entry name" value="TPR"/>
    <property type="match status" value="1"/>
</dbReference>
<dbReference type="Proteomes" id="UP000825886">
    <property type="component" value="Chromosome"/>
</dbReference>
<sequence>MFGQITLSNKTAYRRRTFSLTVLLLSMVLAGCGSSMAIKGNKDEGLRLARLLRDQGRVEASTDVYTRLDSRNMLKGKEMLEYASVAALARSPQQTLELYSRARQALGGDTDKMSPEEALAVCLGMGRAQLALGRNTMAQKDFTCALKAQPNNTLALNGMGVVMDSAGQHTQARQMFEKALQVNPADVSAINNLALSWLASCNPDKAIPLLRSLDDGNTTGKLNLALAYLASDREEDARTALGAIAQPQRIDALIASLHQRLQQMQQDKTRGETLLASSRQRLQLSNPE</sequence>
<dbReference type="EMBL" id="CP081864">
    <property type="protein sequence ID" value="QZN96598.1"/>
    <property type="molecule type" value="Genomic_DNA"/>
</dbReference>
<dbReference type="Pfam" id="PF14559">
    <property type="entry name" value="TPR_19"/>
    <property type="match status" value="1"/>
</dbReference>
<dbReference type="SUPFAM" id="SSF48452">
    <property type="entry name" value="TPR-like"/>
    <property type="match status" value="1"/>
</dbReference>
<dbReference type="InterPro" id="IPR019734">
    <property type="entry name" value="TPR_rpt"/>
</dbReference>
<keyword evidence="1" id="KW-0802">TPR repeat</keyword>
<dbReference type="PANTHER" id="PTHR44366">
    <property type="entry name" value="UDP-N-ACETYLGLUCOSAMINE--PEPTIDE N-ACETYLGLUCOSAMINYLTRANSFERASE 110 KDA SUBUNIT"/>
    <property type="match status" value="1"/>
</dbReference>
<dbReference type="SMART" id="SM00028">
    <property type="entry name" value="TPR"/>
    <property type="match status" value="2"/>
</dbReference>
<feature type="repeat" description="TPR" evidence="1">
    <location>
        <begin position="153"/>
        <end position="186"/>
    </location>
</feature>
<protein>
    <submittedName>
        <fullName evidence="2">Tetratricopeptide repeat protein</fullName>
    </submittedName>
</protein>
<accession>A0ABX9AN30</accession>
<dbReference type="PANTHER" id="PTHR44366:SF1">
    <property type="entry name" value="UDP-N-ACETYLGLUCOSAMINE--PEPTIDE N-ACETYLGLUCOSAMINYLTRANSFERASE 110 KDA SUBUNIT"/>
    <property type="match status" value="1"/>
</dbReference>
<proteinExistence type="predicted"/>
<gene>
    <name evidence="2" type="ORF">K6K13_03925</name>
</gene>
<organism evidence="2 3">
    <name type="scientific">Symbiopectobacterium purcellii</name>
    <dbReference type="NCBI Taxonomy" id="2871826"/>
    <lineage>
        <taxon>Bacteria</taxon>
        <taxon>Pseudomonadati</taxon>
        <taxon>Pseudomonadota</taxon>
        <taxon>Gammaproteobacteria</taxon>
        <taxon>Enterobacterales</taxon>
        <taxon>Enterobacteriaceae</taxon>
    </lineage>
</organism>
<dbReference type="Gene3D" id="1.25.40.10">
    <property type="entry name" value="Tetratricopeptide repeat domain"/>
    <property type="match status" value="1"/>
</dbReference>
<keyword evidence="3" id="KW-1185">Reference proteome</keyword>
<evidence type="ECO:0000313" key="3">
    <source>
        <dbReference type="Proteomes" id="UP000825886"/>
    </source>
</evidence>
<dbReference type="InterPro" id="IPR011990">
    <property type="entry name" value="TPR-like_helical_dom_sf"/>
</dbReference>
<evidence type="ECO:0000313" key="2">
    <source>
        <dbReference type="EMBL" id="QZN96598.1"/>
    </source>
</evidence>
<reference evidence="2 3" key="1">
    <citation type="submission" date="2021-08" db="EMBL/GenBank/DDBJ databases">
        <title>Culture and genomic analysis of Symbiopectobacterium purcellii sp. nov. gen. nov., isolated from the leafhopper Empoasca decipiens.</title>
        <authorList>
            <person name="Nadal-Jimenez P."/>
            <person name="Siozios S."/>
            <person name="Halliday N."/>
            <person name="Camara M."/>
            <person name="Hurst G.D.D."/>
        </authorList>
    </citation>
    <scope>NUCLEOTIDE SEQUENCE [LARGE SCALE GENOMIC DNA]</scope>
    <source>
        <strain evidence="2 3">SyEd1</strain>
    </source>
</reference>
<evidence type="ECO:0000256" key="1">
    <source>
        <dbReference type="PROSITE-ProRule" id="PRU00339"/>
    </source>
</evidence>